<comment type="caution">
    <text evidence="3">The sequence shown here is derived from an EMBL/GenBank/DDBJ whole genome shotgun (WGS) entry which is preliminary data.</text>
</comment>
<proteinExistence type="predicted"/>
<evidence type="ECO:0000256" key="2">
    <source>
        <dbReference type="SAM" id="MobiDB-lite"/>
    </source>
</evidence>
<dbReference type="Proteomes" id="UP000195521">
    <property type="component" value="Unassembled WGS sequence"/>
</dbReference>
<dbReference type="EMBL" id="BDQF01000010">
    <property type="protein sequence ID" value="GAW81204.1"/>
    <property type="molecule type" value="Genomic_DNA"/>
</dbReference>
<dbReference type="GeneID" id="39747922"/>
<feature type="region of interest" description="Disordered" evidence="2">
    <location>
        <begin position="215"/>
        <end position="266"/>
    </location>
</feature>
<feature type="coiled-coil region" evidence="1">
    <location>
        <begin position="295"/>
        <end position="329"/>
    </location>
</feature>
<keyword evidence="4" id="KW-1185">Reference proteome</keyword>
<dbReference type="RefSeq" id="XP_028543793.1">
    <property type="nucleotide sequence ID" value="XM_028687992.1"/>
</dbReference>
<name>A0A1Y1JME5_PLAGO</name>
<keyword evidence="1" id="KW-0175">Coiled coil</keyword>
<dbReference type="AlphaFoldDB" id="A0A1Y1JME5"/>
<dbReference type="OMA" id="IMSIMNV"/>
<protein>
    <submittedName>
        <fullName evidence="3">Uncharacterized protein</fullName>
    </submittedName>
</protein>
<feature type="compositionally biased region" description="Low complexity" evidence="2">
    <location>
        <begin position="234"/>
        <end position="256"/>
    </location>
</feature>
<organism evidence="3 4">
    <name type="scientific">Plasmodium gonderi</name>
    <dbReference type="NCBI Taxonomy" id="77519"/>
    <lineage>
        <taxon>Eukaryota</taxon>
        <taxon>Sar</taxon>
        <taxon>Alveolata</taxon>
        <taxon>Apicomplexa</taxon>
        <taxon>Aconoidasida</taxon>
        <taxon>Haemosporida</taxon>
        <taxon>Plasmodiidae</taxon>
        <taxon>Plasmodium</taxon>
        <taxon>Plasmodium (Plasmodium)</taxon>
    </lineage>
</organism>
<evidence type="ECO:0000313" key="4">
    <source>
        <dbReference type="Proteomes" id="UP000195521"/>
    </source>
</evidence>
<feature type="region of interest" description="Disordered" evidence="2">
    <location>
        <begin position="1"/>
        <end position="42"/>
    </location>
</feature>
<feature type="compositionally biased region" description="Basic and acidic residues" evidence="2">
    <location>
        <begin position="1"/>
        <end position="17"/>
    </location>
</feature>
<dbReference type="OrthoDB" id="384054at2759"/>
<evidence type="ECO:0000256" key="1">
    <source>
        <dbReference type="SAM" id="Coils"/>
    </source>
</evidence>
<reference evidence="4" key="1">
    <citation type="submission" date="2017-04" db="EMBL/GenBank/DDBJ databases">
        <title>Plasmodium gonderi genome.</title>
        <authorList>
            <person name="Arisue N."/>
            <person name="Honma H."/>
            <person name="Kawai S."/>
            <person name="Tougan T."/>
            <person name="Tanabe K."/>
            <person name="Horii T."/>
        </authorList>
    </citation>
    <scope>NUCLEOTIDE SEQUENCE [LARGE SCALE GENOMIC DNA]</scope>
    <source>
        <strain evidence="4">ATCC 30045</strain>
    </source>
</reference>
<evidence type="ECO:0000313" key="3">
    <source>
        <dbReference type="EMBL" id="GAW81204.1"/>
    </source>
</evidence>
<sequence length="341" mass="38400">MNESGEEKMVEKKNEEKGEADEVVDMAGGGGAQAALSDESSDSYYKTKFKFKKNSIEIKKKSILKNKIKKDDNEQIIKNDPVVCKFNNTLENQGEIFCLIKNKENKTIEKDLEKKGRRELNPSRNNYCLANYSDSINSKKADKDKRVKNNSIVYFKDSTPSPSFTQLKVNHGENQNVHKNNRVHLNAAAGGSDVAKAKCATVSGSKIGATISFNENCKNSQNDKNAESGKNGRQTSQTSQNSQNSQNNENSQTSQNSKKKKKQSGNANQFLKMNEEKKKKEWCPLSIIKKHGFLINQMQEMHNGNSEEIKNLRNEYSKLKNDLNNIVNLMNMSQRAVSSLK</sequence>
<gene>
    <name evidence="3" type="ORF">PGO_094040</name>
</gene>
<accession>A0A1Y1JME5</accession>